<dbReference type="PRINTS" id="PR00449">
    <property type="entry name" value="RASTRNSFRMNG"/>
</dbReference>
<dbReference type="InterPro" id="IPR027417">
    <property type="entry name" value="P-loop_NTPase"/>
</dbReference>
<dbReference type="InterPro" id="IPR001806">
    <property type="entry name" value="Small_GTPase"/>
</dbReference>
<sequence>MGCGASVSGPHGGLDLRPPERLRAGASTVKVVLAGNQGVGKSCLATRWVRDEFDEHNMPTMGSAFLTKSVTVSVPSVADPSVTDDTVLRIHLWDTAGEERYHAVAKSFFRGAKGAILVYDVTNPSSMEGIRAWARMVESEAPDAVKFLVGTKSDLVERAAVSEDDARAMASDITLGFTDSFRASALTGEGVHDVFETLAQVLAERMAS</sequence>
<dbReference type="PROSITE" id="PS51419">
    <property type="entry name" value="RAB"/>
    <property type="match status" value="1"/>
</dbReference>
<evidence type="ECO:0000256" key="1">
    <source>
        <dbReference type="ARBA" id="ARBA00022741"/>
    </source>
</evidence>
<gene>
    <name evidence="3" type="ORF">FNF31_04727</name>
</gene>
<dbReference type="InterPro" id="IPR050227">
    <property type="entry name" value="Rab"/>
</dbReference>
<dbReference type="CDD" id="cd00154">
    <property type="entry name" value="Rab"/>
    <property type="match status" value="1"/>
</dbReference>
<accession>A0A5A8D6R4</accession>
<dbReference type="Pfam" id="PF00071">
    <property type="entry name" value="Ras"/>
    <property type="match status" value="1"/>
</dbReference>
<dbReference type="GO" id="GO:0003924">
    <property type="term" value="F:GTPase activity"/>
    <property type="evidence" value="ECO:0007669"/>
    <property type="project" value="InterPro"/>
</dbReference>
<proteinExistence type="predicted"/>
<keyword evidence="1" id="KW-0547">Nucleotide-binding</keyword>
<dbReference type="SMART" id="SM00174">
    <property type="entry name" value="RHO"/>
    <property type="match status" value="1"/>
</dbReference>
<dbReference type="NCBIfam" id="TIGR00231">
    <property type="entry name" value="small_GTP"/>
    <property type="match status" value="1"/>
</dbReference>
<evidence type="ECO:0000313" key="3">
    <source>
        <dbReference type="EMBL" id="KAA0159651.1"/>
    </source>
</evidence>
<dbReference type="SUPFAM" id="SSF52540">
    <property type="entry name" value="P-loop containing nucleoside triphosphate hydrolases"/>
    <property type="match status" value="1"/>
</dbReference>
<reference evidence="3 4" key="1">
    <citation type="submission" date="2019-07" db="EMBL/GenBank/DDBJ databases">
        <title>Genomes of Cafeteria roenbergensis.</title>
        <authorList>
            <person name="Fischer M.G."/>
            <person name="Hackl T."/>
            <person name="Roman M."/>
        </authorList>
    </citation>
    <scope>NUCLEOTIDE SEQUENCE [LARGE SCALE GENOMIC DNA]</scope>
    <source>
        <strain evidence="3 4">Cflag</strain>
    </source>
</reference>
<keyword evidence="2" id="KW-0342">GTP-binding</keyword>
<dbReference type="Gene3D" id="3.40.50.300">
    <property type="entry name" value="P-loop containing nucleotide triphosphate hydrolases"/>
    <property type="match status" value="1"/>
</dbReference>
<dbReference type="PANTHER" id="PTHR47977">
    <property type="entry name" value="RAS-RELATED PROTEIN RAB"/>
    <property type="match status" value="1"/>
</dbReference>
<evidence type="ECO:0000256" key="2">
    <source>
        <dbReference type="ARBA" id="ARBA00023134"/>
    </source>
</evidence>
<dbReference type="PROSITE" id="PS51421">
    <property type="entry name" value="RAS"/>
    <property type="match status" value="1"/>
</dbReference>
<dbReference type="Proteomes" id="UP000325113">
    <property type="component" value="Unassembled WGS sequence"/>
</dbReference>
<protein>
    <submittedName>
        <fullName evidence="3">Uncharacterized protein</fullName>
    </submittedName>
</protein>
<dbReference type="InterPro" id="IPR005225">
    <property type="entry name" value="Small_GTP-bd"/>
</dbReference>
<dbReference type="PROSITE" id="PS51420">
    <property type="entry name" value="RHO"/>
    <property type="match status" value="1"/>
</dbReference>
<dbReference type="AlphaFoldDB" id="A0A5A8D6R4"/>
<dbReference type="SMART" id="SM00173">
    <property type="entry name" value="RAS"/>
    <property type="match status" value="1"/>
</dbReference>
<evidence type="ECO:0000313" key="4">
    <source>
        <dbReference type="Proteomes" id="UP000325113"/>
    </source>
</evidence>
<dbReference type="SMART" id="SM00175">
    <property type="entry name" value="RAB"/>
    <property type="match status" value="1"/>
</dbReference>
<dbReference type="EMBL" id="VLTM01000051">
    <property type="protein sequence ID" value="KAA0159651.1"/>
    <property type="molecule type" value="Genomic_DNA"/>
</dbReference>
<dbReference type="FunFam" id="3.40.50.300:FF:001329">
    <property type="entry name" value="Small GTP-binding protein, putative"/>
    <property type="match status" value="1"/>
</dbReference>
<name>A0A5A8D6R4_CAFRO</name>
<dbReference type="GO" id="GO:0005525">
    <property type="term" value="F:GTP binding"/>
    <property type="evidence" value="ECO:0007669"/>
    <property type="project" value="UniProtKB-KW"/>
</dbReference>
<comment type="caution">
    <text evidence="3">The sequence shown here is derived from an EMBL/GenBank/DDBJ whole genome shotgun (WGS) entry which is preliminary data.</text>
</comment>
<organism evidence="3 4">
    <name type="scientific">Cafeteria roenbergensis</name>
    <name type="common">Marine flagellate</name>
    <dbReference type="NCBI Taxonomy" id="33653"/>
    <lineage>
        <taxon>Eukaryota</taxon>
        <taxon>Sar</taxon>
        <taxon>Stramenopiles</taxon>
        <taxon>Bigyra</taxon>
        <taxon>Opalozoa</taxon>
        <taxon>Bicosoecida</taxon>
        <taxon>Cafeteriaceae</taxon>
        <taxon>Cafeteria</taxon>
    </lineage>
</organism>